<proteinExistence type="inferred from homology"/>
<keyword evidence="4" id="KW-0547">Nucleotide-binding</keyword>
<dbReference type="SMART" id="SM00382">
    <property type="entry name" value="AAA"/>
    <property type="match status" value="1"/>
</dbReference>
<accession>A0A931NHK8</accession>
<dbReference type="PANTHER" id="PTHR42788">
    <property type="entry name" value="TAURINE IMPORT ATP-BINDING PROTEIN-RELATED"/>
    <property type="match status" value="1"/>
</dbReference>
<keyword evidence="3" id="KW-0472">Membrane</keyword>
<evidence type="ECO:0000256" key="1">
    <source>
        <dbReference type="ARBA" id="ARBA00005417"/>
    </source>
</evidence>
<protein>
    <submittedName>
        <fullName evidence="7">ABC transporter ATP-binding protein</fullName>
    </submittedName>
</protein>
<evidence type="ECO:0000313" key="7">
    <source>
        <dbReference type="EMBL" id="MBH9578341.1"/>
    </source>
</evidence>
<evidence type="ECO:0000256" key="4">
    <source>
        <dbReference type="ARBA" id="ARBA00022741"/>
    </source>
</evidence>
<dbReference type="PROSITE" id="PS00211">
    <property type="entry name" value="ABC_TRANSPORTER_1"/>
    <property type="match status" value="1"/>
</dbReference>
<keyword evidence="2" id="KW-0813">Transport</keyword>
<keyword evidence="5 7" id="KW-0067">ATP-binding</keyword>
<sequence length="245" mass="26501">MLLELDDLSLRFGALPVLQGLSLKLQPGERLALLGPSGCGKSTVLRVLSGLLAPGGGQLKLARPLRFGSMFQQPTLLPWARVQDNVALPLRLQGMAKAAARAQALPLLERVGLAGFAQALPHELSGGMQMRAAFARALVNAPDVLLLDEPFGALDEITRERLGQELLAWCAARPELAVVLVTHSVFEAVALADRVLVLGPRPSRVLLELDIRRERTSTDWTRQDAYFALVRQAQQALADALREAA</sequence>
<gene>
    <name evidence="7" type="ORF">I7X39_15730</name>
</gene>
<evidence type="ECO:0000256" key="2">
    <source>
        <dbReference type="ARBA" id="ARBA00022448"/>
    </source>
</evidence>
<name>A0A931NHK8_9BURK</name>
<dbReference type="InterPro" id="IPR003439">
    <property type="entry name" value="ABC_transporter-like_ATP-bd"/>
</dbReference>
<evidence type="ECO:0000313" key="8">
    <source>
        <dbReference type="Proteomes" id="UP000613266"/>
    </source>
</evidence>
<dbReference type="Gene3D" id="3.40.50.300">
    <property type="entry name" value="P-loop containing nucleotide triphosphate hydrolases"/>
    <property type="match status" value="1"/>
</dbReference>
<dbReference type="PANTHER" id="PTHR42788:SF19">
    <property type="entry name" value="ALIPHATIC SULFONATES IMPORT ATP-BINDING PROTEIN SSUB 2"/>
    <property type="match status" value="1"/>
</dbReference>
<dbReference type="InterPro" id="IPR050166">
    <property type="entry name" value="ABC_transporter_ATP-bind"/>
</dbReference>
<comment type="caution">
    <text evidence="7">The sequence shown here is derived from an EMBL/GenBank/DDBJ whole genome shotgun (WGS) entry which is preliminary data.</text>
</comment>
<dbReference type="SUPFAM" id="SSF52540">
    <property type="entry name" value="P-loop containing nucleoside triphosphate hydrolases"/>
    <property type="match status" value="1"/>
</dbReference>
<dbReference type="InterPro" id="IPR027417">
    <property type="entry name" value="P-loop_NTPase"/>
</dbReference>
<dbReference type="InterPro" id="IPR003593">
    <property type="entry name" value="AAA+_ATPase"/>
</dbReference>
<dbReference type="AlphaFoldDB" id="A0A931NHK8"/>
<dbReference type="Pfam" id="PF00005">
    <property type="entry name" value="ABC_tran"/>
    <property type="match status" value="1"/>
</dbReference>
<keyword evidence="3" id="KW-1003">Cell membrane</keyword>
<feature type="domain" description="ABC transporter" evidence="6">
    <location>
        <begin position="3"/>
        <end position="225"/>
    </location>
</feature>
<dbReference type="GO" id="GO:0005524">
    <property type="term" value="F:ATP binding"/>
    <property type="evidence" value="ECO:0007669"/>
    <property type="project" value="UniProtKB-KW"/>
</dbReference>
<dbReference type="PROSITE" id="PS50893">
    <property type="entry name" value="ABC_TRANSPORTER_2"/>
    <property type="match status" value="1"/>
</dbReference>
<dbReference type="Proteomes" id="UP000613266">
    <property type="component" value="Unassembled WGS sequence"/>
</dbReference>
<dbReference type="InterPro" id="IPR017871">
    <property type="entry name" value="ABC_transporter-like_CS"/>
</dbReference>
<evidence type="ECO:0000259" key="6">
    <source>
        <dbReference type="PROSITE" id="PS50893"/>
    </source>
</evidence>
<reference evidence="7" key="1">
    <citation type="submission" date="2020-12" db="EMBL/GenBank/DDBJ databases">
        <title>The genome sequence of Inhella sp. 1Y17.</title>
        <authorList>
            <person name="Liu Y."/>
        </authorList>
    </citation>
    <scope>NUCLEOTIDE SEQUENCE</scope>
    <source>
        <strain evidence="7">1Y17</strain>
    </source>
</reference>
<dbReference type="EMBL" id="JAEDAK010000011">
    <property type="protein sequence ID" value="MBH9578341.1"/>
    <property type="molecule type" value="Genomic_DNA"/>
</dbReference>
<dbReference type="GO" id="GO:0016887">
    <property type="term" value="F:ATP hydrolysis activity"/>
    <property type="evidence" value="ECO:0007669"/>
    <property type="project" value="InterPro"/>
</dbReference>
<comment type="similarity">
    <text evidence="1">Belongs to the ABC transporter superfamily.</text>
</comment>
<dbReference type="RefSeq" id="WP_198112111.1">
    <property type="nucleotide sequence ID" value="NZ_JAEDAK010000011.1"/>
</dbReference>
<keyword evidence="8" id="KW-1185">Reference proteome</keyword>
<evidence type="ECO:0000256" key="3">
    <source>
        <dbReference type="ARBA" id="ARBA00022475"/>
    </source>
</evidence>
<organism evidence="7 8">
    <name type="scientific">Inhella proteolytica</name>
    <dbReference type="NCBI Taxonomy" id="2795029"/>
    <lineage>
        <taxon>Bacteria</taxon>
        <taxon>Pseudomonadati</taxon>
        <taxon>Pseudomonadota</taxon>
        <taxon>Betaproteobacteria</taxon>
        <taxon>Burkholderiales</taxon>
        <taxon>Sphaerotilaceae</taxon>
        <taxon>Inhella</taxon>
    </lineage>
</organism>
<evidence type="ECO:0000256" key="5">
    <source>
        <dbReference type="ARBA" id="ARBA00022840"/>
    </source>
</evidence>